<reference evidence="3" key="1">
    <citation type="submission" date="2022-11" db="UniProtKB">
        <authorList>
            <consortium name="WormBaseParasite"/>
        </authorList>
    </citation>
    <scope>IDENTIFICATION</scope>
</reference>
<evidence type="ECO:0000256" key="1">
    <source>
        <dbReference type="SAM" id="Phobius"/>
    </source>
</evidence>
<accession>A0A914DD02</accession>
<sequence length="109" mass="12430">MGSWEVWDAWHEHCYWGTQGCQTTTPDSLLDHYWSLLEFGIKLKRHAPYYGLTIVMPTIITASLTLLVFWFDDYSLAIALTIFNILLQGLFGWALVKDLPPGNGSLPKI</sequence>
<dbReference type="WBParaSite" id="ACRNAN_scaffold2390.g16994.t1">
    <property type="protein sequence ID" value="ACRNAN_scaffold2390.g16994.t1"/>
    <property type="gene ID" value="ACRNAN_scaffold2390.g16994"/>
</dbReference>
<protein>
    <submittedName>
        <fullName evidence="3">Uncharacterized protein</fullName>
    </submittedName>
</protein>
<organism evidence="2 3">
    <name type="scientific">Acrobeloides nanus</name>
    <dbReference type="NCBI Taxonomy" id="290746"/>
    <lineage>
        <taxon>Eukaryota</taxon>
        <taxon>Metazoa</taxon>
        <taxon>Ecdysozoa</taxon>
        <taxon>Nematoda</taxon>
        <taxon>Chromadorea</taxon>
        <taxon>Rhabditida</taxon>
        <taxon>Tylenchina</taxon>
        <taxon>Cephalobomorpha</taxon>
        <taxon>Cephaloboidea</taxon>
        <taxon>Cephalobidae</taxon>
        <taxon>Acrobeloides</taxon>
    </lineage>
</organism>
<keyword evidence="1" id="KW-0472">Membrane</keyword>
<feature type="transmembrane region" description="Helical" evidence="1">
    <location>
        <begin position="77"/>
        <end position="96"/>
    </location>
</feature>
<feature type="transmembrane region" description="Helical" evidence="1">
    <location>
        <begin position="49"/>
        <end position="71"/>
    </location>
</feature>
<evidence type="ECO:0000313" key="3">
    <source>
        <dbReference type="WBParaSite" id="ACRNAN_scaffold2390.g16994.t1"/>
    </source>
</evidence>
<evidence type="ECO:0000313" key="2">
    <source>
        <dbReference type="Proteomes" id="UP000887540"/>
    </source>
</evidence>
<dbReference type="AlphaFoldDB" id="A0A914DD02"/>
<proteinExistence type="predicted"/>
<keyword evidence="2" id="KW-1185">Reference proteome</keyword>
<keyword evidence="1" id="KW-1133">Transmembrane helix</keyword>
<keyword evidence="1" id="KW-0812">Transmembrane</keyword>
<dbReference type="Gene3D" id="1.20.58.390">
    <property type="entry name" value="Neurotransmitter-gated ion-channel transmembrane domain"/>
    <property type="match status" value="1"/>
</dbReference>
<name>A0A914DD02_9BILA</name>
<dbReference type="Proteomes" id="UP000887540">
    <property type="component" value="Unplaced"/>
</dbReference>
<dbReference type="InterPro" id="IPR038050">
    <property type="entry name" value="Neuro_actylchol_rec"/>
</dbReference>